<dbReference type="Gene3D" id="1.10.12.10">
    <property type="entry name" value="Lyase 2-enoyl-coa Hydratase, Chain A, domain 2"/>
    <property type="match status" value="1"/>
</dbReference>
<dbReference type="EMBL" id="KJ622095">
    <property type="protein sequence ID" value="AID66685.1"/>
    <property type="molecule type" value="mRNA"/>
</dbReference>
<evidence type="ECO:0000256" key="1">
    <source>
        <dbReference type="ARBA" id="ARBA00005254"/>
    </source>
</evidence>
<dbReference type="FunFam" id="1.10.12.10:FF:000001">
    <property type="entry name" value="Probable enoyl-CoA hydratase, mitochondrial"/>
    <property type="match status" value="1"/>
</dbReference>
<dbReference type="CDD" id="cd06558">
    <property type="entry name" value="crotonase-like"/>
    <property type="match status" value="1"/>
</dbReference>
<organism evidence="4">
    <name type="scientific">Agrotis segetum</name>
    <name type="common">Turnip moth</name>
    <dbReference type="NCBI Taxonomy" id="47767"/>
    <lineage>
        <taxon>Eukaryota</taxon>
        <taxon>Metazoa</taxon>
        <taxon>Ecdysozoa</taxon>
        <taxon>Arthropoda</taxon>
        <taxon>Hexapoda</taxon>
        <taxon>Insecta</taxon>
        <taxon>Pterygota</taxon>
        <taxon>Neoptera</taxon>
        <taxon>Endopterygota</taxon>
        <taxon>Lepidoptera</taxon>
        <taxon>Glossata</taxon>
        <taxon>Ditrysia</taxon>
        <taxon>Noctuoidea</taxon>
        <taxon>Noctuidae</taxon>
        <taxon>Noctuinae</taxon>
        <taxon>Noctuini</taxon>
        <taxon>Agrotis</taxon>
    </lineage>
</organism>
<dbReference type="PANTHER" id="PTHR11941">
    <property type="entry name" value="ENOYL-COA HYDRATASE-RELATED"/>
    <property type="match status" value="1"/>
</dbReference>
<sequence>MLIPFPRLSRCSSLIKHGTVRLLATQTQQYNENVSPVVYEKLLGTDRGIALYGLNSPKDRNALGFDMIEAMREVNQLIREDTKVSVVILHSMVPGIFCAGANLKERFKMADAEVARFVKGLRATFIEIEDLPMPTIAAIEGVAVGGGLELALACDIRVVAETAKLGLVETGRGLIPGAGGTQRLPRAVNINIAKELIYTSRIVSGTEAKDLGIVNHVVPQSNSNNAALEKSLSIAREIILNAPIALRCAKQAINEGIQLSIKDGYEVEQKFYEMNIPTKDRQEGMISFMEKRKPIYEGH</sequence>
<dbReference type="PANTHER" id="PTHR11941:SF171">
    <property type="entry name" value="SD19268P"/>
    <property type="match status" value="1"/>
</dbReference>
<dbReference type="GO" id="GO:0004300">
    <property type="term" value="F:enoyl-CoA hydratase activity"/>
    <property type="evidence" value="ECO:0007669"/>
    <property type="project" value="UniProtKB-ARBA"/>
</dbReference>
<proteinExistence type="evidence at transcript level"/>
<dbReference type="InterPro" id="IPR001753">
    <property type="entry name" value="Enoyl-CoA_hydra/iso"/>
</dbReference>
<evidence type="ECO:0000256" key="2">
    <source>
        <dbReference type="ARBA" id="ARBA00023239"/>
    </source>
</evidence>
<dbReference type="GO" id="GO:0006635">
    <property type="term" value="P:fatty acid beta-oxidation"/>
    <property type="evidence" value="ECO:0007669"/>
    <property type="project" value="TreeGrafter"/>
</dbReference>
<dbReference type="PROSITE" id="PS00166">
    <property type="entry name" value="ENOYL_COA_HYDRATASE"/>
    <property type="match status" value="1"/>
</dbReference>
<dbReference type="InterPro" id="IPR018376">
    <property type="entry name" value="Enoyl-CoA_hyd/isom_CS"/>
</dbReference>
<dbReference type="FunFam" id="3.90.226.10:FF:000009">
    <property type="entry name" value="Carnitinyl-CoA dehydratase"/>
    <property type="match status" value="1"/>
</dbReference>
<dbReference type="SUPFAM" id="SSF52096">
    <property type="entry name" value="ClpP/crotonase"/>
    <property type="match status" value="1"/>
</dbReference>
<evidence type="ECO:0000313" key="4">
    <source>
        <dbReference type="EMBL" id="AID66685.1"/>
    </source>
</evidence>
<dbReference type="Gene3D" id="3.90.226.10">
    <property type="entry name" value="2-enoyl-CoA Hydratase, Chain A, domain 1"/>
    <property type="match status" value="1"/>
</dbReference>
<keyword evidence="2" id="KW-0456">Lyase</keyword>
<reference evidence="4" key="1">
    <citation type="submission" date="2014-03" db="EMBL/GenBank/DDBJ databases">
        <authorList>
            <person name="Saikia M."/>
            <person name="Chaudhari Y."/>
            <person name="Khan M."/>
            <person name="Devi D."/>
        </authorList>
    </citation>
    <scope>NUCLEOTIDE SEQUENCE</scope>
    <source>
        <tissue evidence="4">Pheromone gland</tissue>
    </source>
</reference>
<dbReference type="InterPro" id="IPR029045">
    <property type="entry name" value="ClpP/crotonase-like_dom_sf"/>
</dbReference>
<protein>
    <submittedName>
        <fullName evidence="4">Methylglutaconyl-CoA hydratase</fullName>
    </submittedName>
</protein>
<dbReference type="InterPro" id="IPR014748">
    <property type="entry name" value="Enoyl-CoA_hydra_C"/>
</dbReference>
<reference evidence="4" key="2">
    <citation type="journal article" date="2015" name="BMC Genomics">
        <title>Analysis of the agrotis segetum pheromone gland transcriptome in the light of Sex pheromone biosynthesis.</title>
        <authorList>
            <person name="Ding B.J."/>
            <person name="Lofstedt C."/>
        </authorList>
    </citation>
    <scope>NUCLEOTIDE SEQUENCE</scope>
    <source>
        <tissue evidence="4">Pheromone gland</tissue>
    </source>
</reference>
<evidence type="ECO:0000256" key="3">
    <source>
        <dbReference type="RuleBase" id="RU003707"/>
    </source>
</evidence>
<dbReference type="Pfam" id="PF00378">
    <property type="entry name" value="ECH_1"/>
    <property type="match status" value="1"/>
</dbReference>
<dbReference type="AlphaFoldDB" id="A0A068FRG3"/>
<accession>A0A068FRG3</accession>
<name>A0A068FRG3_AGRSE</name>
<comment type="similarity">
    <text evidence="1 3">Belongs to the enoyl-CoA hydratase/isomerase family.</text>
</comment>
<dbReference type="GO" id="GO:0005739">
    <property type="term" value="C:mitochondrion"/>
    <property type="evidence" value="ECO:0007669"/>
    <property type="project" value="TreeGrafter"/>
</dbReference>